<dbReference type="Pfam" id="PF04306">
    <property type="entry name" value="DUF456"/>
    <property type="match status" value="1"/>
</dbReference>
<dbReference type="Proteomes" id="UP001597052">
    <property type="component" value="Unassembled WGS sequence"/>
</dbReference>
<keyword evidence="3" id="KW-1185">Reference proteome</keyword>
<feature type="transmembrane region" description="Helical" evidence="1">
    <location>
        <begin position="133"/>
        <end position="159"/>
    </location>
</feature>
<dbReference type="PANTHER" id="PTHR39165:SF1">
    <property type="entry name" value="DUF456 DOMAIN-CONTAINING PROTEIN"/>
    <property type="match status" value="1"/>
</dbReference>
<feature type="transmembrane region" description="Helical" evidence="1">
    <location>
        <begin position="35"/>
        <end position="64"/>
    </location>
</feature>
<sequence>MVELVFVVAVGLLVAGVAGSVLPLIPAGLVSLAGVWTYVLFGAEPVGVLAVVSLTLAGLATVVLEQFAGPLAARASGASTEVTVASAIGGLLMLLVLGPIGIIVGVVGTVFLLELKNGSDTERAAKRSLYTAVGVLASSVAQVLLTLSMLAVFVLSVTLF</sequence>
<evidence type="ECO:0000256" key="1">
    <source>
        <dbReference type="SAM" id="Phobius"/>
    </source>
</evidence>
<dbReference type="InterPro" id="IPR007403">
    <property type="entry name" value="DUF456"/>
</dbReference>
<reference evidence="2 3" key="1">
    <citation type="journal article" date="2019" name="Int. J. Syst. Evol. Microbiol.">
        <title>The Global Catalogue of Microorganisms (GCM) 10K type strain sequencing project: providing services to taxonomists for standard genome sequencing and annotation.</title>
        <authorList>
            <consortium name="The Broad Institute Genomics Platform"/>
            <consortium name="The Broad Institute Genome Sequencing Center for Infectious Disease"/>
            <person name="Wu L."/>
            <person name="Ma J."/>
        </authorList>
    </citation>
    <scope>NUCLEOTIDE SEQUENCE [LARGE SCALE GENOMIC DNA]</scope>
    <source>
        <strain evidence="2 3">CGMCC 1.10593</strain>
    </source>
</reference>
<keyword evidence="1" id="KW-1133">Transmembrane helix</keyword>
<dbReference type="EMBL" id="JBHUDM010000001">
    <property type="protein sequence ID" value="MFD1640973.1"/>
    <property type="molecule type" value="Genomic_DNA"/>
</dbReference>
<keyword evidence="1" id="KW-0812">Transmembrane</keyword>
<feature type="transmembrane region" description="Helical" evidence="1">
    <location>
        <begin position="84"/>
        <end position="113"/>
    </location>
</feature>
<dbReference type="RefSeq" id="WP_256394662.1">
    <property type="nucleotide sequence ID" value="NZ_JANHDJ010000001.1"/>
</dbReference>
<evidence type="ECO:0000313" key="2">
    <source>
        <dbReference type="EMBL" id="MFD1640973.1"/>
    </source>
</evidence>
<dbReference type="AlphaFoldDB" id="A0ABD6D791"/>
<accession>A0ABD6D791</accession>
<keyword evidence="1" id="KW-0472">Membrane</keyword>
<evidence type="ECO:0000313" key="3">
    <source>
        <dbReference type="Proteomes" id="UP001597052"/>
    </source>
</evidence>
<gene>
    <name evidence="2" type="ORF">ACFSBW_03665</name>
</gene>
<proteinExistence type="predicted"/>
<protein>
    <submittedName>
        <fullName evidence="2">DUF456 family protein</fullName>
    </submittedName>
</protein>
<dbReference type="PANTHER" id="PTHR39165">
    <property type="entry name" value="IG HYPOTHETICAL 17883"/>
    <property type="match status" value="1"/>
</dbReference>
<name>A0ABD6D791_9EURY</name>
<organism evidence="2 3">
    <name type="scientific">Halohasta litorea</name>
    <dbReference type="NCBI Taxonomy" id="869891"/>
    <lineage>
        <taxon>Archaea</taxon>
        <taxon>Methanobacteriati</taxon>
        <taxon>Methanobacteriota</taxon>
        <taxon>Stenosarchaea group</taxon>
        <taxon>Halobacteria</taxon>
        <taxon>Halobacteriales</taxon>
        <taxon>Haloferacaceae</taxon>
        <taxon>Halohasta</taxon>
    </lineage>
</organism>
<comment type="caution">
    <text evidence="2">The sequence shown here is derived from an EMBL/GenBank/DDBJ whole genome shotgun (WGS) entry which is preliminary data.</text>
</comment>